<gene>
    <name evidence="2" type="ORF">HHI36_016153</name>
</gene>
<feature type="chain" id="PRO_5044742284" evidence="1">
    <location>
        <begin position="24"/>
        <end position="129"/>
    </location>
</feature>
<name>A0ABD2NJJ5_9CUCU</name>
<feature type="signal peptide" evidence="1">
    <location>
        <begin position="1"/>
        <end position="23"/>
    </location>
</feature>
<comment type="caution">
    <text evidence="2">The sequence shown here is derived from an EMBL/GenBank/DDBJ whole genome shotgun (WGS) entry which is preliminary data.</text>
</comment>
<proteinExistence type="predicted"/>
<keyword evidence="3" id="KW-1185">Reference proteome</keyword>
<keyword evidence="1" id="KW-0732">Signal</keyword>
<evidence type="ECO:0000313" key="2">
    <source>
        <dbReference type="EMBL" id="KAL3278612.1"/>
    </source>
</evidence>
<dbReference type="AlphaFoldDB" id="A0ABD2NJJ5"/>
<dbReference type="Proteomes" id="UP001516400">
    <property type="component" value="Unassembled WGS sequence"/>
</dbReference>
<evidence type="ECO:0000256" key="1">
    <source>
        <dbReference type="SAM" id="SignalP"/>
    </source>
</evidence>
<organism evidence="2 3">
    <name type="scientific">Cryptolaemus montrouzieri</name>
    <dbReference type="NCBI Taxonomy" id="559131"/>
    <lineage>
        <taxon>Eukaryota</taxon>
        <taxon>Metazoa</taxon>
        <taxon>Ecdysozoa</taxon>
        <taxon>Arthropoda</taxon>
        <taxon>Hexapoda</taxon>
        <taxon>Insecta</taxon>
        <taxon>Pterygota</taxon>
        <taxon>Neoptera</taxon>
        <taxon>Endopterygota</taxon>
        <taxon>Coleoptera</taxon>
        <taxon>Polyphaga</taxon>
        <taxon>Cucujiformia</taxon>
        <taxon>Coccinelloidea</taxon>
        <taxon>Coccinellidae</taxon>
        <taxon>Scymninae</taxon>
        <taxon>Scymnini</taxon>
        <taxon>Cryptolaemus</taxon>
    </lineage>
</organism>
<reference evidence="2 3" key="1">
    <citation type="journal article" date="2021" name="BMC Biol.">
        <title>Horizontally acquired antibacterial genes associated with adaptive radiation of ladybird beetles.</title>
        <authorList>
            <person name="Li H.S."/>
            <person name="Tang X.F."/>
            <person name="Huang Y.H."/>
            <person name="Xu Z.Y."/>
            <person name="Chen M.L."/>
            <person name="Du X.Y."/>
            <person name="Qiu B.Y."/>
            <person name="Chen P.T."/>
            <person name="Zhang W."/>
            <person name="Slipinski A."/>
            <person name="Escalona H.E."/>
            <person name="Waterhouse R.M."/>
            <person name="Zwick A."/>
            <person name="Pang H."/>
        </authorList>
    </citation>
    <scope>NUCLEOTIDE SEQUENCE [LARGE SCALE GENOMIC DNA]</scope>
    <source>
        <strain evidence="2">SYSU2018</strain>
    </source>
</reference>
<sequence length="129" mass="14827">MPYVKLQLGKLFILCIPFFITLKMEHHKQSRGTQDVTKYNLTVTFFIEIQWNLSKSKSSELTTLSGNSITNLAKQRIIIGRMRETRLGKKLNVRTNVAVGDDAEWICTFNSGGVTTEEVEEFVNWLELK</sequence>
<protein>
    <submittedName>
        <fullName evidence="2">Uncharacterized protein</fullName>
    </submittedName>
</protein>
<accession>A0ABD2NJJ5</accession>
<evidence type="ECO:0000313" key="3">
    <source>
        <dbReference type="Proteomes" id="UP001516400"/>
    </source>
</evidence>
<dbReference type="EMBL" id="JABFTP020000124">
    <property type="protein sequence ID" value="KAL3278612.1"/>
    <property type="molecule type" value="Genomic_DNA"/>
</dbReference>